<protein>
    <submittedName>
        <fullName evidence="1">Uncharacterized protein</fullName>
    </submittedName>
</protein>
<sequence length="71" mass="7740">MTNKNLIYSLGGIILGISALSCGSEQETKDPGPVTQMDKTRYNLNSSDVQLYGTTDTLKQDSLAKDSLDKR</sequence>
<dbReference type="RefSeq" id="WP_136822088.1">
    <property type="nucleotide sequence ID" value="NZ_BMJX01000006.1"/>
</dbReference>
<reference evidence="1 2" key="1">
    <citation type="submission" date="2019-04" db="EMBL/GenBank/DDBJ databases">
        <title>Sphingobacterium olei sp. nov., isolated from oil-contaminated soil.</title>
        <authorList>
            <person name="Liu B."/>
        </authorList>
    </citation>
    <scope>NUCLEOTIDE SEQUENCE [LARGE SCALE GENOMIC DNA]</scope>
    <source>
        <strain evidence="1 2">Y3L14</strain>
    </source>
</reference>
<dbReference type="OrthoDB" id="713908at2"/>
<keyword evidence="2" id="KW-1185">Reference proteome</keyword>
<dbReference type="AlphaFoldDB" id="A0A4U0GWF4"/>
<dbReference type="PROSITE" id="PS51257">
    <property type="entry name" value="PROKAR_LIPOPROTEIN"/>
    <property type="match status" value="1"/>
</dbReference>
<accession>A0A4U0GWF4</accession>
<evidence type="ECO:0000313" key="1">
    <source>
        <dbReference type="EMBL" id="TJY63413.1"/>
    </source>
</evidence>
<evidence type="ECO:0000313" key="2">
    <source>
        <dbReference type="Proteomes" id="UP000309872"/>
    </source>
</evidence>
<dbReference type="EMBL" id="SUKA01000006">
    <property type="protein sequence ID" value="TJY63413.1"/>
    <property type="molecule type" value="Genomic_DNA"/>
</dbReference>
<proteinExistence type="predicted"/>
<gene>
    <name evidence="1" type="ORF">FAZ19_17685</name>
</gene>
<comment type="caution">
    <text evidence="1">The sequence shown here is derived from an EMBL/GenBank/DDBJ whole genome shotgun (WGS) entry which is preliminary data.</text>
</comment>
<dbReference type="Proteomes" id="UP000309872">
    <property type="component" value="Unassembled WGS sequence"/>
</dbReference>
<organism evidence="1 2">
    <name type="scientific">Sphingobacterium alkalisoli</name>
    <dbReference type="NCBI Taxonomy" id="1874115"/>
    <lineage>
        <taxon>Bacteria</taxon>
        <taxon>Pseudomonadati</taxon>
        <taxon>Bacteroidota</taxon>
        <taxon>Sphingobacteriia</taxon>
        <taxon>Sphingobacteriales</taxon>
        <taxon>Sphingobacteriaceae</taxon>
        <taxon>Sphingobacterium</taxon>
    </lineage>
</organism>
<name>A0A4U0GWF4_9SPHI</name>